<dbReference type="Gene3D" id="6.10.340.10">
    <property type="match status" value="1"/>
</dbReference>
<dbReference type="PROSITE" id="PS50887">
    <property type="entry name" value="GGDEF"/>
    <property type="match status" value="1"/>
</dbReference>
<dbReference type="GO" id="GO:0016020">
    <property type="term" value="C:membrane"/>
    <property type="evidence" value="ECO:0007669"/>
    <property type="project" value="InterPro"/>
</dbReference>
<keyword evidence="6" id="KW-1185">Reference proteome</keyword>
<dbReference type="InterPro" id="IPR001633">
    <property type="entry name" value="EAL_dom"/>
</dbReference>
<accession>A0AA37WG16</accession>
<dbReference type="PANTHER" id="PTHR44757:SF2">
    <property type="entry name" value="BIOFILM ARCHITECTURE MAINTENANCE PROTEIN MBAA"/>
    <property type="match status" value="1"/>
</dbReference>
<dbReference type="EMBL" id="BSOT01000005">
    <property type="protein sequence ID" value="GLR69556.1"/>
    <property type="molecule type" value="Genomic_DNA"/>
</dbReference>
<evidence type="ECO:0008006" key="7">
    <source>
        <dbReference type="Google" id="ProtNLM"/>
    </source>
</evidence>
<feature type="domain" description="HAMP" evidence="3">
    <location>
        <begin position="192"/>
        <end position="245"/>
    </location>
</feature>
<reference evidence="5" key="1">
    <citation type="journal article" date="2014" name="Int. J. Syst. Evol. Microbiol.">
        <title>Complete genome sequence of Corynebacterium casei LMG S-19264T (=DSM 44701T), isolated from a smear-ripened cheese.</title>
        <authorList>
            <consortium name="US DOE Joint Genome Institute (JGI-PGF)"/>
            <person name="Walter F."/>
            <person name="Albersmeier A."/>
            <person name="Kalinowski J."/>
            <person name="Ruckert C."/>
        </authorList>
    </citation>
    <scope>NUCLEOTIDE SEQUENCE</scope>
    <source>
        <strain evidence="5">NBRC 110023</strain>
    </source>
</reference>
<keyword evidence="1" id="KW-0812">Transmembrane</keyword>
<dbReference type="InterPro" id="IPR029787">
    <property type="entry name" value="Nucleotide_cyclase"/>
</dbReference>
<dbReference type="Proteomes" id="UP001156601">
    <property type="component" value="Unassembled WGS sequence"/>
</dbReference>
<dbReference type="Gene3D" id="3.20.20.450">
    <property type="entry name" value="EAL domain"/>
    <property type="match status" value="1"/>
</dbReference>
<dbReference type="RefSeq" id="WP_284215882.1">
    <property type="nucleotide sequence ID" value="NZ_BSOT01000005.1"/>
</dbReference>
<dbReference type="InterPro" id="IPR052155">
    <property type="entry name" value="Biofilm_reg_signaling"/>
</dbReference>
<feature type="transmembrane region" description="Helical" evidence="1">
    <location>
        <begin position="168"/>
        <end position="190"/>
    </location>
</feature>
<dbReference type="PANTHER" id="PTHR44757">
    <property type="entry name" value="DIGUANYLATE CYCLASE DGCP"/>
    <property type="match status" value="1"/>
</dbReference>
<dbReference type="Gene3D" id="3.30.70.270">
    <property type="match status" value="1"/>
</dbReference>
<keyword evidence="1" id="KW-1133">Transmembrane helix</keyword>
<name>A0AA37WG16_9ALTE</name>
<dbReference type="PROSITE" id="PS50885">
    <property type="entry name" value="HAMP"/>
    <property type="match status" value="1"/>
</dbReference>
<dbReference type="Pfam" id="PF00990">
    <property type="entry name" value="GGDEF"/>
    <property type="match status" value="1"/>
</dbReference>
<dbReference type="CDD" id="cd06225">
    <property type="entry name" value="HAMP"/>
    <property type="match status" value="1"/>
</dbReference>
<dbReference type="SUPFAM" id="SSF141868">
    <property type="entry name" value="EAL domain-like"/>
    <property type="match status" value="1"/>
</dbReference>
<dbReference type="GO" id="GO:0007165">
    <property type="term" value="P:signal transduction"/>
    <property type="evidence" value="ECO:0007669"/>
    <property type="project" value="InterPro"/>
</dbReference>
<sequence length="687" mass="77506">MTKSLRVEIAVLAFSSITFVSVLTVWLSIASFDTLYQESASKDLNGLSENLAVDLIPSVDEQDEFTIYRILLRLGQYDNVRYAAVLDNDNNVISSYLGRVITNSHSVEEIMSLPPVNYDEYYAYSEGMHQINNNILAKKRIGDMQLPLGYLIIVNDISEPLTKSKYKLLGSVIPWALITMIFAILIILGFQHKALLPLVRLNSFMRKIRETNDYSLVAELKGKQEVRDLTQGLNSMLEAINIEVDKNKQKNRLLLTQQKTMEKLANYDSLTELPNRQFFMQKLNASLEQAKIYRTDIILFFFDLDGFKQVNDSFGHEIGDKLLQNIAEKIVSFVDNNANVARLGGDEFLISFEETFNVEQIEIKAQKFISHLSTPMNIDNWKVQVGTSLGIANAKSANYKISQLITNADVAMYQAKASGRNTHLIFSPAMIETSRRKLNIANNINDGIKENEFSLRYQPKVNSLSEVVGYEALARWDNKKLGNVSPAEFIPVAEQSGKISAITYWLVHQVIQDMQQILDINRKIKVSLNLSAHDLKDTSLVTLVGKLLEKHNINPMNLQFEITESAYLENFELANQFISRIKEMGCSIALDDFGTGYSSLSYLTKIDIDTLKVDKQFIDNICVSERNAIITNIIVDMANALNLEVCVEGVETLEQSDLLAGFGCHTLQGYYFGKPEPLNSVLTALQK</sequence>
<organism evidence="5 6">
    <name type="scientific">Agaribacter marinus</name>
    <dbReference type="NCBI Taxonomy" id="1431249"/>
    <lineage>
        <taxon>Bacteria</taxon>
        <taxon>Pseudomonadati</taxon>
        <taxon>Pseudomonadota</taxon>
        <taxon>Gammaproteobacteria</taxon>
        <taxon>Alteromonadales</taxon>
        <taxon>Alteromonadaceae</taxon>
        <taxon>Agaribacter</taxon>
    </lineage>
</organism>
<evidence type="ECO:0000256" key="1">
    <source>
        <dbReference type="SAM" id="Phobius"/>
    </source>
</evidence>
<dbReference type="CDD" id="cd01948">
    <property type="entry name" value="EAL"/>
    <property type="match status" value="1"/>
</dbReference>
<dbReference type="AlphaFoldDB" id="A0AA37WG16"/>
<evidence type="ECO:0000313" key="5">
    <source>
        <dbReference type="EMBL" id="GLR69556.1"/>
    </source>
</evidence>
<evidence type="ECO:0000259" key="3">
    <source>
        <dbReference type="PROSITE" id="PS50885"/>
    </source>
</evidence>
<keyword evidence="1" id="KW-0472">Membrane</keyword>
<feature type="domain" description="EAL" evidence="2">
    <location>
        <begin position="437"/>
        <end position="687"/>
    </location>
</feature>
<comment type="caution">
    <text evidence="5">The sequence shown here is derived from an EMBL/GenBank/DDBJ whole genome shotgun (WGS) entry which is preliminary data.</text>
</comment>
<dbReference type="InterPro" id="IPR000160">
    <property type="entry name" value="GGDEF_dom"/>
</dbReference>
<feature type="transmembrane region" description="Helical" evidence="1">
    <location>
        <begin position="12"/>
        <end position="32"/>
    </location>
</feature>
<dbReference type="CDD" id="cd01949">
    <property type="entry name" value="GGDEF"/>
    <property type="match status" value="1"/>
</dbReference>
<dbReference type="Pfam" id="PF00563">
    <property type="entry name" value="EAL"/>
    <property type="match status" value="1"/>
</dbReference>
<evidence type="ECO:0000313" key="6">
    <source>
        <dbReference type="Proteomes" id="UP001156601"/>
    </source>
</evidence>
<dbReference type="SMART" id="SM00052">
    <property type="entry name" value="EAL"/>
    <property type="match status" value="1"/>
</dbReference>
<dbReference type="InterPro" id="IPR043128">
    <property type="entry name" value="Rev_trsase/Diguanyl_cyclase"/>
</dbReference>
<gene>
    <name evidence="5" type="ORF">GCM10007852_04640</name>
</gene>
<protein>
    <recommendedName>
        <fullName evidence="7">Diguanylate cyclase/phosphodiesterase</fullName>
    </recommendedName>
</protein>
<dbReference type="SUPFAM" id="SSF55073">
    <property type="entry name" value="Nucleotide cyclase"/>
    <property type="match status" value="1"/>
</dbReference>
<evidence type="ECO:0000259" key="4">
    <source>
        <dbReference type="PROSITE" id="PS50887"/>
    </source>
</evidence>
<proteinExistence type="predicted"/>
<dbReference type="PROSITE" id="PS50883">
    <property type="entry name" value="EAL"/>
    <property type="match status" value="1"/>
</dbReference>
<evidence type="ECO:0000259" key="2">
    <source>
        <dbReference type="PROSITE" id="PS50883"/>
    </source>
</evidence>
<reference evidence="5" key="2">
    <citation type="submission" date="2023-01" db="EMBL/GenBank/DDBJ databases">
        <title>Draft genome sequence of Agaribacter marinus strain NBRC 110023.</title>
        <authorList>
            <person name="Sun Q."/>
            <person name="Mori K."/>
        </authorList>
    </citation>
    <scope>NUCLEOTIDE SEQUENCE</scope>
    <source>
        <strain evidence="5">NBRC 110023</strain>
    </source>
</reference>
<dbReference type="InterPro" id="IPR003660">
    <property type="entry name" value="HAMP_dom"/>
</dbReference>
<dbReference type="NCBIfam" id="TIGR00254">
    <property type="entry name" value="GGDEF"/>
    <property type="match status" value="1"/>
</dbReference>
<dbReference type="SMART" id="SM00267">
    <property type="entry name" value="GGDEF"/>
    <property type="match status" value="1"/>
</dbReference>
<dbReference type="InterPro" id="IPR035919">
    <property type="entry name" value="EAL_sf"/>
</dbReference>
<feature type="domain" description="GGDEF" evidence="4">
    <location>
        <begin position="295"/>
        <end position="428"/>
    </location>
</feature>